<proteinExistence type="predicted"/>
<reference evidence="17 18" key="1">
    <citation type="submission" date="2016-01" db="EMBL/GenBank/DDBJ databases">
        <authorList>
            <person name="Oliw E.H."/>
        </authorList>
    </citation>
    <scope>NUCLEOTIDE SEQUENCE [LARGE SCALE GENOMIC DNA]</scope>
    <source>
        <strain evidence="17 18">MJR7757A</strain>
    </source>
</reference>
<keyword evidence="9" id="KW-0805">Transcription regulation</keyword>
<dbReference type="Gene3D" id="1.10.10.10">
    <property type="entry name" value="Winged helix-like DNA-binding domain superfamily/Winged helix DNA-binding domain"/>
    <property type="match status" value="1"/>
</dbReference>
<organism evidence="17 18">
    <name type="scientific">Clostridium perfringens</name>
    <dbReference type="NCBI Taxonomy" id="1502"/>
    <lineage>
        <taxon>Bacteria</taxon>
        <taxon>Bacillati</taxon>
        <taxon>Bacillota</taxon>
        <taxon>Clostridia</taxon>
        <taxon>Eubacteriales</taxon>
        <taxon>Clostridiaceae</taxon>
        <taxon>Clostridium</taxon>
    </lineage>
</organism>
<dbReference type="InterPro" id="IPR014879">
    <property type="entry name" value="Spo0A_C"/>
</dbReference>
<dbReference type="RefSeq" id="WP_060797116.1">
    <property type="nucleotide sequence ID" value="NZ_KQ956372.1"/>
</dbReference>
<evidence type="ECO:0000256" key="14">
    <source>
        <dbReference type="PIRSR" id="PIRSR002937-1"/>
    </source>
</evidence>
<comment type="caution">
    <text evidence="17">The sequence shown here is derived from an EMBL/GenBank/DDBJ whole genome shotgun (WGS) entry which is preliminary data.</text>
</comment>
<keyword evidence="7" id="KW-0749">Sporulation</keyword>
<evidence type="ECO:0000256" key="10">
    <source>
        <dbReference type="ARBA" id="ARBA00023125"/>
    </source>
</evidence>
<evidence type="ECO:0000256" key="4">
    <source>
        <dbReference type="ARBA" id="ARBA00022491"/>
    </source>
</evidence>
<feature type="binding site" evidence="14">
    <location>
        <position position="13"/>
    </location>
    <ligand>
        <name>Ca(2+)</name>
        <dbReference type="ChEBI" id="CHEBI:29108"/>
    </ligand>
</feature>
<evidence type="ECO:0000256" key="9">
    <source>
        <dbReference type="ARBA" id="ARBA00023015"/>
    </source>
</evidence>
<comment type="function">
    <text evidence="13">May play the central regulatory role in sporulation. It may be an element of the effector pathway responsible for the activation of sporulation genes in response to nutritional stress. Spo0A may act in concert with spo0H (a sigma factor) to control the expression of some genes that are critical to the sporulation process.</text>
</comment>
<keyword evidence="5 15" id="KW-0597">Phosphoprotein</keyword>
<dbReference type="GO" id="GO:0005829">
    <property type="term" value="C:cytosol"/>
    <property type="evidence" value="ECO:0007669"/>
    <property type="project" value="TreeGrafter"/>
</dbReference>
<accession>A0A133MBB0</accession>
<dbReference type="PANTHER" id="PTHR48111">
    <property type="entry name" value="REGULATOR OF RPOS"/>
    <property type="match status" value="1"/>
</dbReference>
<feature type="binding site" evidence="14">
    <location>
        <position position="58"/>
    </location>
    <ligand>
        <name>Ca(2+)</name>
        <dbReference type="ChEBI" id="CHEBI:29108"/>
    </ligand>
</feature>
<dbReference type="GO" id="GO:0000156">
    <property type="term" value="F:phosphorelay response regulator activity"/>
    <property type="evidence" value="ECO:0007669"/>
    <property type="project" value="TreeGrafter"/>
</dbReference>
<dbReference type="SUPFAM" id="SSF46894">
    <property type="entry name" value="C-terminal effector domain of the bipartite response regulators"/>
    <property type="match status" value="1"/>
</dbReference>
<dbReference type="InterPro" id="IPR039420">
    <property type="entry name" value="WalR-like"/>
</dbReference>
<dbReference type="GO" id="GO:0032993">
    <property type="term" value="C:protein-DNA complex"/>
    <property type="evidence" value="ECO:0007669"/>
    <property type="project" value="TreeGrafter"/>
</dbReference>
<feature type="modified residue" description="4-aspartylphosphate" evidence="15">
    <location>
        <position position="58"/>
    </location>
</feature>
<dbReference type="Pfam" id="PF08769">
    <property type="entry name" value="Spo0A_C"/>
    <property type="match status" value="1"/>
</dbReference>
<dbReference type="InterPro" id="IPR016032">
    <property type="entry name" value="Sig_transdc_resp-reg_C-effctor"/>
</dbReference>
<evidence type="ECO:0000256" key="11">
    <source>
        <dbReference type="ARBA" id="ARBA00023159"/>
    </source>
</evidence>
<keyword evidence="4" id="KW-0678">Repressor</keyword>
<name>A0A133MBB0_CLOPF</name>
<evidence type="ECO:0000256" key="13">
    <source>
        <dbReference type="ARBA" id="ARBA00024867"/>
    </source>
</evidence>
<evidence type="ECO:0000313" key="17">
    <source>
        <dbReference type="EMBL" id="KXA01319.1"/>
    </source>
</evidence>
<evidence type="ECO:0000256" key="6">
    <source>
        <dbReference type="ARBA" id="ARBA00022837"/>
    </source>
</evidence>
<protein>
    <recommendedName>
        <fullName evidence="2">Stage 0 sporulation protein A homolog</fullName>
    </recommendedName>
</protein>
<evidence type="ECO:0000256" key="8">
    <source>
        <dbReference type="ARBA" id="ARBA00023012"/>
    </source>
</evidence>
<keyword evidence="6 14" id="KW-0106">Calcium</keyword>
<dbReference type="SMART" id="SM00448">
    <property type="entry name" value="REC"/>
    <property type="match status" value="1"/>
</dbReference>
<feature type="binding site" evidence="14">
    <location>
        <position position="12"/>
    </location>
    <ligand>
        <name>Ca(2+)</name>
        <dbReference type="ChEBI" id="CHEBI:29108"/>
    </ligand>
</feature>
<dbReference type="Pfam" id="PF00072">
    <property type="entry name" value="Response_reg"/>
    <property type="match status" value="1"/>
</dbReference>
<feature type="non-terminal residue" evidence="17">
    <location>
        <position position="242"/>
    </location>
</feature>
<dbReference type="GO" id="GO:0005509">
    <property type="term" value="F:calcium ion binding"/>
    <property type="evidence" value="ECO:0007669"/>
    <property type="project" value="InterPro"/>
</dbReference>
<dbReference type="InterPro" id="IPR011006">
    <property type="entry name" value="CheY-like_superfamily"/>
</dbReference>
<dbReference type="GO" id="GO:0051606">
    <property type="term" value="P:detection of stimulus"/>
    <property type="evidence" value="ECO:0007669"/>
    <property type="project" value="InterPro"/>
</dbReference>
<dbReference type="SUPFAM" id="SSF52172">
    <property type="entry name" value="CheY-like"/>
    <property type="match status" value="1"/>
</dbReference>
<dbReference type="PANTHER" id="PTHR48111:SF1">
    <property type="entry name" value="TWO-COMPONENT RESPONSE REGULATOR ORR33"/>
    <property type="match status" value="1"/>
</dbReference>
<evidence type="ECO:0000256" key="12">
    <source>
        <dbReference type="ARBA" id="ARBA00023163"/>
    </source>
</evidence>
<evidence type="ECO:0000256" key="5">
    <source>
        <dbReference type="ARBA" id="ARBA00022553"/>
    </source>
</evidence>
<comment type="subcellular location">
    <subcellularLocation>
        <location evidence="1">Cytoplasm</location>
    </subcellularLocation>
</comment>
<dbReference type="InterPro" id="IPR036388">
    <property type="entry name" value="WH-like_DNA-bd_sf"/>
</dbReference>
<dbReference type="Proteomes" id="UP000070646">
    <property type="component" value="Unassembled WGS sequence"/>
</dbReference>
<dbReference type="GO" id="GO:0042173">
    <property type="term" value="P:regulation of sporulation resulting in formation of a cellular spore"/>
    <property type="evidence" value="ECO:0007669"/>
    <property type="project" value="InterPro"/>
</dbReference>
<dbReference type="InterPro" id="IPR001789">
    <property type="entry name" value="Sig_transdc_resp-reg_receiver"/>
</dbReference>
<keyword evidence="12" id="KW-0804">Transcription</keyword>
<sequence length="242" mass="27004">MKESKISVLIADDNKEFCNILNDYLLSQRDIVVTGIAKDGLEALKLIEEKQPDLVVLDIIMPHLDGLGVLERINSLGLEKTPRVIVLSAVGQDKITQRAITLGADYYVVKPFDMDVFTERIRQMFNSTISEEPTNSKPTISVVEGSKGEYVSSEDSKEPVDLEVEITSIIHEIGVPAHIKGYMYLREAITMVVNDMELLSAITKELYPSIAKKYNTTASRVERAIRHAIEVAWGRGQIDAIN</sequence>
<comment type="cofactor">
    <cofactor evidence="14">
        <name>Ca(2+)</name>
        <dbReference type="ChEBI" id="CHEBI:29108"/>
    </cofactor>
    <text evidence="14">Binds 1 Ca(2+) ion per subunit.</text>
</comment>
<evidence type="ECO:0000256" key="7">
    <source>
        <dbReference type="ARBA" id="ARBA00022969"/>
    </source>
</evidence>
<dbReference type="NCBIfam" id="TIGR02875">
    <property type="entry name" value="spore_0_A"/>
    <property type="match status" value="1"/>
</dbReference>
<dbReference type="InterPro" id="IPR012052">
    <property type="entry name" value="Spore_0_A"/>
</dbReference>
<keyword evidence="3" id="KW-0963">Cytoplasm</keyword>
<evidence type="ECO:0000313" key="18">
    <source>
        <dbReference type="Proteomes" id="UP000070646"/>
    </source>
</evidence>
<keyword evidence="11" id="KW-0010">Activator</keyword>
<keyword evidence="8" id="KW-0902">Two-component regulatory system</keyword>
<evidence type="ECO:0000259" key="16">
    <source>
        <dbReference type="PROSITE" id="PS50110"/>
    </source>
</evidence>
<dbReference type="PROSITE" id="PS50110">
    <property type="entry name" value="RESPONSE_REGULATORY"/>
    <property type="match status" value="1"/>
</dbReference>
<evidence type="ECO:0000256" key="1">
    <source>
        <dbReference type="ARBA" id="ARBA00004496"/>
    </source>
</evidence>
<evidence type="ECO:0000256" key="2">
    <source>
        <dbReference type="ARBA" id="ARBA00018672"/>
    </source>
</evidence>
<evidence type="ECO:0000256" key="3">
    <source>
        <dbReference type="ARBA" id="ARBA00022490"/>
    </source>
</evidence>
<evidence type="ECO:0000256" key="15">
    <source>
        <dbReference type="PROSITE-ProRule" id="PRU00169"/>
    </source>
</evidence>
<keyword evidence="10" id="KW-0238">DNA-binding</keyword>
<dbReference type="GO" id="GO:0030435">
    <property type="term" value="P:sporulation resulting in formation of a cellular spore"/>
    <property type="evidence" value="ECO:0007669"/>
    <property type="project" value="UniProtKB-KW"/>
</dbReference>
<dbReference type="GO" id="GO:0003700">
    <property type="term" value="F:DNA-binding transcription factor activity"/>
    <property type="evidence" value="ECO:0007669"/>
    <property type="project" value="InterPro"/>
</dbReference>
<dbReference type="GO" id="GO:0000976">
    <property type="term" value="F:transcription cis-regulatory region binding"/>
    <property type="evidence" value="ECO:0007669"/>
    <property type="project" value="TreeGrafter"/>
</dbReference>
<keyword evidence="14" id="KW-0479">Metal-binding</keyword>
<dbReference type="PIRSF" id="PIRSF002937">
    <property type="entry name" value="Res_reg_Spo0A"/>
    <property type="match status" value="1"/>
</dbReference>
<feature type="domain" description="Response regulatory" evidence="16">
    <location>
        <begin position="7"/>
        <end position="125"/>
    </location>
</feature>
<dbReference type="Gene3D" id="3.40.50.2300">
    <property type="match status" value="1"/>
</dbReference>
<dbReference type="AlphaFoldDB" id="A0A133MBB0"/>
<dbReference type="CDD" id="cd17561">
    <property type="entry name" value="REC_Spo0A"/>
    <property type="match status" value="1"/>
</dbReference>
<gene>
    <name evidence="17" type="ORF">HMPREF3222_03418</name>
</gene>
<dbReference type="EMBL" id="LRPU01000269">
    <property type="protein sequence ID" value="KXA01319.1"/>
    <property type="molecule type" value="Genomic_DNA"/>
</dbReference>
<dbReference type="PATRIC" id="fig|1502.174.peg.3457"/>